<organism evidence="1 2">
    <name type="scientific">Tenebrio molitor</name>
    <name type="common">Yellow mealworm beetle</name>
    <dbReference type="NCBI Taxonomy" id="7067"/>
    <lineage>
        <taxon>Eukaryota</taxon>
        <taxon>Metazoa</taxon>
        <taxon>Ecdysozoa</taxon>
        <taxon>Arthropoda</taxon>
        <taxon>Hexapoda</taxon>
        <taxon>Insecta</taxon>
        <taxon>Pterygota</taxon>
        <taxon>Neoptera</taxon>
        <taxon>Endopterygota</taxon>
        <taxon>Coleoptera</taxon>
        <taxon>Polyphaga</taxon>
        <taxon>Cucujiformia</taxon>
        <taxon>Tenebrionidae</taxon>
        <taxon>Tenebrio</taxon>
    </lineage>
</organism>
<reference evidence="1" key="2">
    <citation type="submission" date="2021-08" db="EMBL/GenBank/DDBJ databases">
        <authorList>
            <person name="Eriksson T."/>
        </authorList>
    </citation>
    <scope>NUCLEOTIDE SEQUENCE</scope>
    <source>
        <strain evidence="1">Stoneville</strain>
        <tissue evidence="1">Whole head</tissue>
    </source>
</reference>
<proteinExistence type="predicted"/>
<dbReference type="Proteomes" id="UP000719412">
    <property type="component" value="Unassembled WGS sequence"/>
</dbReference>
<comment type="caution">
    <text evidence="1">The sequence shown here is derived from an EMBL/GenBank/DDBJ whole genome shotgun (WGS) entry which is preliminary data.</text>
</comment>
<dbReference type="EMBL" id="JABDTM020013941">
    <property type="protein sequence ID" value="KAH0819696.1"/>
    <property type="molecule type" value="Genomic_DNA"/>
</dbReference>
<evidence type="ECO:0000313" key="1">
    <source>
        <dbReference type="EMBL" id="KAH0819696.1"/>
    </source>
</evidence>
<name>A0A8J6LNU6_TENMO</name>
<accession>A0A8J6LNU6</accession>
<sequence>MDCFRGMYYVRRPSIKGTSGQSCIFLTRRGAPEGRRTRGGRIPKRSGPIWSNCAAKTAQNVKMYPTSIGQRNLIETTLAVTIRSRSVEYAAPEPISRRKRIGDDHKRSDYRTHSWPSYILYGSVFTAEPPPGAARELALAVPGIARKKLMAGDGSLASTSSQLLGKLMFRDKNGAAPGSEAMAANSRCFAPSGALNPTGNNCRESLITRPTQHLNFSPSSSN</sequence>
<gene>
    <name evidence="1" type="ORF">GEV33_003095</name>
</gene>
<dbReference type="AlphaFoldDB" id="A0A8J6LNU6"/>
<keyword evidence="2" id="KW-1185">Reference proteome</keyword>
<evidence type="ECO:0000313" key="2">
    <source>
        <dbReference type="Proteomes" id="UP000719412"/>
    </source>
</evidence>
<reference evidence="1" key="1">
    <citation type="journal article" date="2020" name="J Insects Food Feed">
        <title>The yellow mealworm (Tenebrio molitor) genome: a resource for the emerging insects as food and feed industry.</title>
        <authorList>
            <person name="Eriksson T."/>
            <person name="Andere A."/>
            <person name="Kelstrup H."/>
            <person name="Emery V."/>
            <person name="Picard C."/>
        </authorList>
    </citation>
    <scope>NUCLEOTIDE SEQUENCE</scope>
    <source>
        <strain evidence="1">Stoneville</strain>
        <tissue evidence="1">Whole head</tissue>
    </source>
</reference>
<protein>
    <submittedName>
        <fullName evidence="1">Uncharacterized protein</fullName>
    </submittedName>
</protein>